<dbReference type="AlphaFoldDB" id="A0A2K3QE75"/>
<keyword evidence="4" id="KW-1185">Reference proteome</keyword>
<feature type="compositionally biased region" description="Polar residues" evidence="1">
    <location>
        <begin position="58"/>
        <end position="80"/>
    </location>
</feature>
<dbReference type="InterPro" id="IPR028005">
    <property type="entry name" value="AcTrfase_ESCO_Znf_dom"/>
</dbReference>
<reference evidence="3 4" key="1">
    <citation type="submission" date="2017-08" db="EMBL/GenBank/DDBJ databases">
        <title>Harnessing the power of phylogenomics to disentangle the directionality and signatures of interkingdom host jumping in the parasitic fungal genus Tolypocladium.</title>
        <authorList>
            <person name="Quandt C.A."/>
            <person name="Patterson W."/>
            <person name="Spatafora J.W."/>
        </authorList>
    </citation>
    <scope>NUCLEOTIDE SEQUENCE [LARGE SCALE GENOMIC DNA]</scope>
    <source>
        <strain evidence="3 4">CBS 113982</strain>
    </source>
</reference>
<proteinExistence type="predicted"/>
<feature type="region of interest" description="Disordered" evidence="1">
    <location>
        <begin position="1"/>
        <end position="224"/>
    </location>
</feature>
<evidence type="ECO:0000313" key="3">
    <source>
        <dbReference type="EMBL" id="PNY25844.1"/>
    </source>
</evidence>
<protein>
    <recommendedName>
        <fullName evidence="2">N-acetyltransferase ESCO zinc-finger domain-containing protein</fullName>
    </recommendedName>
</protein>
<evidence type="ECO:0000256" key="1">
    <source>
        <dbReference type="SAM" id="MobiDB-lite"/>
    </source>
</evidence>
<feature type="domain" description="N-acetyltransferase ESCO zinc-finger" evidence="2">
    <location>
        <begin position="225"/>
        <end position="262"/>
    </location>
</feature>
<evidence type="ECO:0000313" key="4">
    <source>
        <dbReference type="Proteomes" id="UP000236621"/>
    </source>
</evidence>
<dbReference type="Pfam" id="PF13878">
    <property type="entry name" value="zf-C2H2_3"/>
    <property type="match status" value="1"/>
</dbReference>
<organism evidence="3 4">
    <name type="scientific">Tolypocladium capitatum</name>
    <dbReference type="NCBI Taxonomy" id="45235"/>
    <lineage>
        <taxon>Eukaryota</taxon>
        <taxon>Fungi</taxon>
        <taxon>Dikarya</taxon>
        <taxon>Ascomycota</taxon>
        <taxon>Pezizomycotina</taxon>
        <taxon>Sordariomycetes</taxon>
        <taxon>Hypocreomycetidae</taxon>
        <taxon>Hypocreales</taxon>
        <taxon>Ophiocordycipitaceae</taxon>
        <taxon>Tolypocladium</taxon>
    </lineage>
</organism>
<evidence type="ECO:0000259" key="2">
    <source>
        <dbReference type="Pfam" id="PF13878"/>
    </source>
</evidence>
<sequence length="275" mass="29918">MPNSSPEYAITKPGMAHKPSRKRDKPLRTYGRRSISTPEPRGEPPSKRVRLDADEPTQDGNTRKPPQSESSPRDQASGQAQKDHESSAQSVQGEAPKPSSIMSYFKPLPPRARAVPAEDPEEPDPSPLSSSAKRPKRRPRLLRLRATSSPLGDAPEDPAGGRDDAKGLERDGRGDEADGGGGGKGRGSPLRDGADNHLKRTKRGESLDEARPGGTTKTKRAPTVQTTLNLSAQAAFAECKVCDTVWNPLYPDDVRYHSKRHATVMRAKRKQEDGL</sequence>
<dbReference type="EMBL" id="NRSZ01000655">
    <property type="protein sequence ID" value="PNY25844.1"/>
    <property type="molecule type" value="Genomic_DNA"/>
</dbReference>
<accession>A0A2K3QE75</accession>
<feature type="compositionally biased region" description="Basic and acidic residues" evidence="1">
    <location>
        <begin position="40"/>
        <end position="53"/>
    </location>
</feature>
<comment type="caution">
    <text evidence="3">The sequence shown here is derived from an EMBL/GenBank/DDBJ whole genome shotgun (WGS) entry which is preliminary data.</text>
</comment>
<feature type="compositionally biased region" description="Basic and acidic residues" evidence="1">
    <location>
        <begin position="159"/>
        <end position="176"/>
    </location>
</feature>
<name>A0A2K3QE75_9HYPO</name>
<gene>
    <name evidence="3" type="ORF">TCAP_04225</name>
</gene>
<feature type="compositionally biased region" description="Basic residues" evidence="1">
    <location>
        <begin position="133"/>
        <end position="143"/>
    </location>
</feature>
<dbReference type="OrthoDB" id="19981at2759"/>
<dbReference type="Proteomes" id="UP000236621">
    <property type="component" value="Unassembled WGS sequence"/>
</dbReference>
<feature type="compositionally biased region" description="Basic and acidic residues" evidence="1">
    <location>
        <begin position="192"/>
        <end position="211"/>
    </location>
</feature>